<feature type="domain" description="Myb-like" evidence="1">
    <location>
        <begin position="131"/>
        <end position="174"/>
    </location>
</feature>
<feature type="domain" description="Myb-like" evidence="1">
    <location>
        <begin position="196"/>
        <end position="241"/>
    </location>
</feature>
<keyword evidence="4" id="KW-1185">Reference proteome</keyword>
<dbReference type="AlphaFoldDB" id="A0A6G0XCT0"/>
<feature type="domain" description="Myb-like" evidence="1">
    <location>
        <begin position="242"/>
        <end position="280"/>
    </location>
</feature>
<feature type="domain" description="HTH myb-type" evidence="2">
    <location>
        <begin position="131"/>
        <end position="178"/>
    </location>
</feature>
<feature type="domain" description="Myb-like" evidence="1">
    <location>
        <begin position="1"/>
        <end position="54"/>
    </location>
</feature>
<feature type="domain" description="HTH myb-type" evidence="2">
    <location>
        <begin position="1"/>
        <end position="58"/>
    </location>
</feature>
<dbReference type="PROSITE" id="PS51294">
    <property type="entry name" value="HTH_MYB"/>
    <property type="match status" value="4"/>
</dbReference>
<dbReference type="PANTHER" id="PTHR45614:SF232">
    <property type="entry name" value="TRANSCRIPTION FACTOR MYB3R-2"/>
    <property type="match status" value="1"/>
</dbReference>
<sequence length="296" mass="34513">MGGAWTVEDDARLKKLVEQYGKKWSAISEQFATSDDITTPRNRKECRERYVNHLDPTIRRDEWTEGEKAILRKALVQYNELNKTPWAKIAQLLPGRSADNVKNQYRQMLRDETKLMQKTTSSQTNNVAPDWTQEENDKLEKLCMKKPLDSWLWIASHFPKRTDLQCRQHWNTVLKPGLKKGKGRSKSKTNFGLGFKGTWTAEEDALLARLFDRFGPSWTQIAQNFPGRVGKQCRERYCNHVHHELNRGPWTKVEDEILLEAIKTHPNQWTFLGTLLHGGRLYLVIVQILSQDDQQI</sequence>
<dbReference type="SUPFAM" id="SSF46689">
    <property type="entry name" value="Homeodomain-like"/>
    <property type="match status" value="4"/>
</dbReference>
<reference evidence="3 4" key="1">
    <citation type="submission" date="2019-07" db="EMBL/GenBank/DDBJ databases">
        <title>Genomics analysis of Aphanomyces spp. identifies a new class of oomycete effector associated with host adaptation.</title>
        <authorList>
            <person name="Gaulin E."/>
        </authorList>
    </citation>
    <scope>NUCLEOTIDE SEQUENCE [LARGE SCALE GENOMIC DNA]</scope>
    <source>
        <strain evidence="3 4">ATCC 201684</strain>
    </source>
</reference>
<gene>
    <name evidence="3" type="ORF">Ae201684_005987</name>
</gene>
<dbReference type="InterPro" id="IPR050560">
    <property type="entry name" value="MYB_TF"/>
</dbReference>
<organism evidence="3 4">
    <name type="scientific">Aphanomyces euteiches</name>
    <dbReference type="NCBI Taxonomy" id="100861"/>
    <lineage>
        <taxon>Eukaryota</taxon>
        <taxon>Sar</taxon>
        <taxon>Stramenopiles</taxon>
        <taxon>Oomycota</taxon>
        <taxon>Saprolegniomycetes</taxon>
        <taxon>Saprolegniales</taxon>
        <taxon>Verrucalvaceae</taxon>
        <taxon>Aphanomyces</taxon>
    </lineage>
</organism>
<dbReference type="InterPro" id="IPR017930">
    <property type="entry name" value="Myb_dom"/>
</dbReference>
<dbReference type="Pfam" id="PF00249">
    <property type="entry name" value="Myb_DNA-binding"/>
    <property type="match status" value="1"/>
</dbReference>
<feature type="domain" description="Myb-like" evidence="1">
    <location>
        <begin position="55"/>
        <end position="109"/>
    </location>
</feature>
<dbReference type="Pfam" id="PF13921">
    <property type="entry name" value="Myb_DNA-bind_6"/>
    <property type="match status" value="2"/>
</dbReference>
<dbReference type="InterPro" id="IPR009057">
    <property type="entry name" value="Homeodomain-like_sf"/>
</dbReference>
<dbReference type="PANTHER" id="PTHR45614">
    <property type="entry name" value="MYB PROTEIN-RELATED"/>
    <property type="match status" value="1"/>
</dbReference>
<feature type="domain" description="HTH myb-type" evidence="2">
    <location>
        <begin position="59"/>
        <end position="113"/>
    </location>
</feature>
<dbReference type="CDD" id="cd00167">
    <property type="entry name" value="SANT"/>
    <property type="match status" value="4"/>
</dbReference>
<name>A0A6G0XCT0_9STRA</name>
<proteinExistence type="predicted"/>
<dbReference type="GO" id="GO:0000981">
    <property type="term" value="F:DNA-binding transcription factor activity, RNA polymerase II-specific"/>
    <property type="evidence" value="ECO:0007669"/>
    <property type="project" value="TreeGrafter"/>
</dbReference>
<evidence type="ECO:0000259" key="1">
    <source>
        <dbReference type="PROSITE" id="PS50090"/>
    </source>
</evidence>
<evidence type="ECO:0000259" key="2">
    <source>
        <dbReference type="PROSITE" id="PS51294"/>
    </source>
</evidence>
<dbReference type="SMART" id="SM00717">
    <property type="entry name" value="SANT"/>
    <property type="match status" value="5"/>
</dbReference>
<accession>A0A6G0XCT0</accession>
<dbReference type="Proteomes" id="UP000481153">
    <property type="component" value="Unassembled WGS sequence"/>
</dbReference>
<dbReference type="EMBL" id="VJMJ01000079">
    <property type="protein sequence ID" value="KAF0737991.1"/>
    <property type="molecule type" value="Genomic_DNA"/>
</dbReference>
<evidence type="ECO:0000313" key="4">
    <source>
        <dbReference type="Proteomes" id="UP000481153"/>
    </source>
</evidence>
<dbReference type="VEuPathDB" id="FungiDB:AeMF1_021039"/>
<dbReference type="InterPro" id="IPR001005">
    <property type="entry name" value="SANT/Myb"/>
</dbReference>
<comment type="caution">
    <text evidence="3">The sequence shown here is derived from an EMBL/GenBank/DDBJ whole genome shotgun (WGS) entry which is preliminary data.</text>
</comment>
<protein>
    <submittedName>
        <fullName evidence="3">Uncharacterized protein</fullName>
    </submittedName>
</protein>
<dbReference type="GO" id="GO:0005634">
    <property type="term" value="C:nucleus"/>
    <property type="evidence" value="ECO:0007669"/>
    <property type="project" value="TreeGrafter"/>
</dbReference>
<evidence type="ECO:0000313" key="3">
    <source>
        <dbReference type="EMBL" id="KAF0737991.1"/>
    </source>
</evidence>
<dbReference type="PROSITE" id="PS50090">
    <property type="entry name" value="MYB_LIKE"/>
    <property type="match status" value="5"/>
</dbReference>
<feature type="domain" description="HTH myb-type" evidence="2">
    <location>
        <begin position="196"/>
        <end position="245"/>
    </location>
</feature>
<dbReference type="Gene3D" id="1.10.10.60">
    <property type="entry name" value="Homeodomain-like"/>
    <property type="match status" value="5"/>
</dbReference>
<dbReference type="VEuPathDB" id="FungiDB:AeMF1_013059"/>
<dbReference type="GO" id="GO:0000978">
    <property type="term" value="F:RNA polymerase II cis-regulatory region sequence-specific DNA binding"/>
    <property type="evidence" value="ECO:0007669"/>
    <property type="project" value="TreeGrafter"/>
</dbReference>